<organism evidence="2 3">
    <name type="scientific">Brevundimonas phage vB_BpoS-Kikimora</name>
    <dbReference type="NCBI Taxonomy" id="2948601"/>
    <lineage>
        <taxon>Viruses</taxon>
        <taxon>Duplodnaviria</taxon>
        <taxon>Heunggongvirae</taxon>
        <taxon>Uroviricota</taxon>
        <taxon>Caudoviricetes</taxon>
        <taxon>Jeanschmidtviridae</taxon>
        <taxon>Kikimoravirus</taxon>
        <taxon>Kikimoravirus kikimora</taxon>
    </lineage>
</organism>
<accession>A0A9E7SK44</accession>
<name>A0A9E7SK44_9CAUD</name>
<gene>
    <name evidence="2" type="ORF">KIKIMORA_00110</name>
</gene>
<keyword evidence="1" id="KW-0472">Membrane</keyword>
<feature type="transmembrane region" description="Helical" evidence="1">
    <location>
        <begin position="35"/>
        <end position="54"/>
    </location>
</feature>
<keyword evidence="1" id="KW-1133">Transmembrane helix</keyword>
<keyword evidence="3" id="KW-1185">Reference proteome</keyword>
<evidence type="ECO:0000256" key="1">
    <source>
        <dbReference type="SAM" id="Phobius"/>
    </source>
</evidence>
<evidence type="ECO:0000313" key="3">
    <source>
        <dbReference type="Proteomes" id="UP001056576"/>
    </source>
</evidence>
<keyword evidence="1" id="KW-0812">Transmembrane</keyword>
<evidence type="ECO:0000313" key="2">
    <source>
        <dbReference type="EMBL" id="USN15158.1"/>
    </source>
</evidence>
<feature type="transmembrane region" description="Helical" evidence="1">
    <location>
        <begin position="6"/>
        <end position="23"/>
    </location>
</feature>
<protein>
    <submittedName>
        <fullName evidence="2">Uncharacterized protein</fullName>
    </submittedName>
</protein>
<dbReference type="Proteomes" id="UP001056576">
    <property type="component" value="Segment"/>
</dbReference>
<reference evidence="2 3" key="1">
    <citation type="submission" date="2022-05" db="EMBL/GenBank/DDBJ databases">
        <authorList>
            <person name="Friedrich I."/>
            <person name="Poehlein A."/>
            <person name="Schneider D."/>
            <person name="Hertel R."/>
            <person name="Daniel R."/>
        </authorList>
    </citation>
    <scope>NUCLEOTIDE SEQUENCE [LARGE SCALE GENOMIC DNA]</scope>
</reference>
<dbReference type="EMBL" id="ON529857">
    <property type="protein sequence ID" value="USN15158.1"/>
    <property type="molecule type" value="Genomic_DNA"/>
</dbReference>
<sequence>MVPEWITVVYLVGAGLTMLFIWAQNFYTGSRDSGLMIGFWWFAILLAVLVYWVARWFRQHLDNAPTAETTSCTRSN</sequence>
<proteinExistence type="predicted"/>